<dbReference type="AlphaFoldDB" id="J9GJ52"/>
<dbReference type="InterPro" id="IPR037066">
    <property type="entry name" value="Plug_dom_sf"/>
</dbReference>
<accession>J9GJ52</accession>
<dbReference type="EMBL" id="AMCI01000818">
    <property type="protein sequence ID" value="EJX07682.1"/>
    <property type="molecule type" value="Genomic_DNA"/>
</dbReference>
<dbReference type="Pfam" id="PF07715">
    <property type="entry name" value="Plug"/>
    <property type="match status" value="1"/>
</dbReference>
<organism evidence="2">
    <name type="scientific">gut metagenome</name>
    <dbReference type="NCBI Taxonomy" id="749906"/>
    <lineage>
        <taxon>unclassified sequences</taxon>
        <taxon>metagenomes</taxon>
        <taxon>organismal metagenomes</taxon>
    </lineage>
</organism>
<dbReference type="InterPro" id="IPR018247">
    <property type="entry name" value="EF_Hand_1_Ca_BS"/>
</dbReference>
<reference evidence="2" key="1">
    <citation type="journal article" date="2012" name="PLoS ONE">
        <title>Gene sets for utilization of primary and secondary nutrition supplies in the distal gut of endangered iberian lynx.</title>
        <authorList>
            <person name="Alcaide M."/>
            <person name="Messina E."/>
            <person name="Richter M."/>
            <person name="Bargiela R."/>
            <person name="Peplies J."/>
            <person name="Huws S.A."/>
            <person name="Newbold C.J."/>
            <person name="Golyshin P.N."/>
            <person name="Simon M.A."/>
            <person name="Lopez G."/>
            <person name="Yakimov M.M."/>
            <person name="Ferrer M."/>
        </authorList>
    </citation>
    <scope>NUCLEOTIDE SEQUENCE</scope>
</reference>
<dbReference type="PROSITE" id="PS00018">
    <property type="entry name" value="EF_HAND_1"/>
    <property type="match status" value="1"/>
</dbReference>
<name>J9GJ52_9ZZZZ</name>
<keyword evidence="2" id="KW-0675">Receptor</keyword>
<evidence type="ECO:0000313" key="2">
    <source>
        <dbReference type="EMBL" id="EJX07682.1"/>
    </source>
</evidence>
<feature type="domain" description="TonB-dependent receptor plug" evidence="1">
    <location>
        <begin position="38"/>
        <end position="131"/>
    </location>
</feature>
<protein>
    <submittedName>
        <fullName evidence="2">TonB-dependent receptor plug domain protein</fullName>
    </submittedName>
</protein>
<sequence>MSCLALGAGAQTTEMKTAKDSLELTFNQRVSKDLNTYSAVVAGQDVFNNSPEIDAKKALYGKLRGLLVKQGEGSSAFNQATLSLYGKKPLVLVDGFVRDINNLTTSDIESVTVLTDAASTALYGIRGANGVVLVHTKRGKEGKLQIKVGYQFGINTEFRSPEFADAYTYGQALNQALSNDGLPARYNALELEAFRTGKYPYEYPNVNWWDEVYQNLGFSHRLNFSFSGGTDRIKYYTSIDYYNDRAMLSHNMSDDRYNSKTTDTRLNIRTNVNVKLTPSTDMRFNMMGKLNENNTPNVDMQSFYNEMYRIPSAAFPIRQKNGNYGGNSVYQDKNPIARLRDSGQYKHSFGNLFADLRLQQDLKGLTPGLKASLGISLDNRGSMFEKTVKEYLYQTHIAQIDPITGAMTYTEWEDGNNAAVLDLTKQGFKSLDITVNLQGKVMYDRTFGKHQINGNFIYDQYAYTVKERLGSEKRQSAIINAGYCYDHRYLINAVATWSGSAFLPDGDKYRFYPAVSAAWIASNETFMKELDWLDYLRIHGSFGYSGWDGNLSHELWIPRYQGGAGGFDFTGNGTAGGISETQLPVIGLTAEKSRKVTLGADFALLNRRLNVGVEGFWEKRSDILIPSVNSVTGIIGITVAKENAGVEKYRGIGVNLSWEDKINDFEYGVAANFTYMNSEVVNENQAFQEYDYLYHTGNKIGQCYGLEAIGFFNDQLEINNSPAQTFGMVRPGDVKYKDQNGDNRIDNKDIVKMCGSKNPEAFFGFSLHAGYKGFALTADFQGMTGLTLDLRNSPLYKPLQNNGTISDTYLKHETPWTPDHKSQATMPRLSTENVLNNYQASSLWYRDGSFIKLRNLKLAYTFPRKMLKLADMQVYVQGTNLFSLDNIDFADPEQLSATYPSTRSFWAGLKFNF</sequence>
<evidence type="ECO:0000259" key="1">
    <source>
        <dbReference type="Pfam" id="PF07715"/>
    </source>
</evidence>
<dbReference type="NCBIfam" id="TIGR04056">
    <property type="entry name" value="OMP_RagA_SusC"/>
    <property type="match status" value="1"/>
</dbReference>
<dbReference type="InterPro" id="IPR012910">
    <property type="entry name" value="Plug_dom"/>
</dbReference>
<dbReference type="SUPFAM" id="SSF56935">
    <property type="entry name" value="Porins"/>
    <property type="match status" value="1"/>
</dbReference>
<dbReference type="NCBIfam" id="TIGR04057">
    <property type="entry name" value="SusC_RagA_signa"/>
    <property type="match status" value="1"/>
</dbReference>
<proteinExistence type="predicted"/>
<comment type="caution">
    <text evidence="2">The sequence shown here is derived from an EMBL/GenBank/DDBJ whole genome shotgun (WGS) entry which is preliminary data.</text>
</comment>
<dbReference type="Gene3D" id="2.170.130.10">
    <property type="entry name" value="TonB-dependent receptor, plug domain"/>
    <property type="match status" value="1"/>
</dbReference>
<dbReference type="InterPro" id="IPR023996">
    <property type="entry name" value="TonB-dep_OMP_SusC/RagA"/>
</dbReference>
<gene>
    <name evidence="2" type="ORF">EVA_04212</name>
</gene>
<dbReference type="InterPro" id="IPR023997">
    <property type="entry name" value="TonB-dep_OMP_SusC/RagA_CS"/>
</dbReference>